<evidence type="ECO:0000256" key="1">
    <source>
        <dbReference type="ARBA" id="ARBA00004651"/>
    </source>
</evidence>
<dbReference type="PANTHER" id="PTHR30472:SF58">
    <property type="entry name" value="IRON(3+)-HYDROXAMATE IMPORT SYSTEM PERMEASE PROTEIN FHUB"/>
    <property type="match status" value="1"/>
</dbReference>
<dbReference type="InterPro" id="IPR037294">
    <property type="entry name" value="ABC_BtuC-like"/>
</dbReference>
<dbReference type="PANTHER" id="PTHR30472">
    <property type="entry name" value="FERRIC ENTEROBACTIN TRANSPORT SYSTEM PERMEASE PROTEIN"/>
    <property type="match status" value="1"/>
</dbReference>
<evidence type="ECO:0000313" key="10">
    <source>
        <dbReference type="Proteomes" id="UP000656813"/>
    </source>
</evidence>
<dbReference type="Proteomes" id="UP000656813">
    <property type="component" value="Unassembled WGS sequence"/>
</dbReference>
<keyword evidence="7 8" id="KW-0472">Membrane</keyword>
<dbReference type="GO" id="GO:0005886">
    <property type="term" value="C:plasma membrane"/>
    <property type="evidence" value="ECO:0007669"/>
    <property type="project" value="UniProtKB-SubCell"/>
</dbReference>
<feature type="transmembrane region" description="Helical" evidence="8">
    <location>
        <begin position="297"/>
        <end position="317"/>
    </location>
</feature>
<evidence type="ECO:0000256" key="7">
    <source>
        <dbReference type="ARBA" id="ARBA00023136"/>
    </source>
</evidence>
<keyword evidence="10" id="KW-1185">Reference proteome</keyword>
<protein>
    <submittedName>
        <fullName evidence="9">Iron(3+)-hydroxamate import system permease protein FhuB</fullName>
    </submittedName>
</protein>
<feature type="transmembrane region" description="Helical" evidence="8">
    <location>
        <begin position="84"/>
        <end position="101"/>
    </location>
</feature>
<dbReference type="Gene3D" id="1.10.3470.10">
    <property type="entry name" value="ABC transporter involved in vitamin B12 uptake, BtuC"/>
    <property type="match status" value="1"/>
</dbReference>
<evidence type="ECO:0000256" key="4">
    <source>
        <dbReference type="ARBA" id="ARBA00022475"/>
    </source>
</evidence>
<evidence type="ECO:0000256" key="6">
    <source>
        <dbReference type="ARBA" id="ARBA00022989"/>
    </source>
</evidence>
<feature type="transmembrane region" description="Helical" evidence="8">
    <location>
        <begin position="26"/>
        <end position="51"/>
    </location>
</feature>
<dbReference type="Pfam" id="PF01032">
    <property type="entry name" value="FecCD"/>
    <property type="match status" value="1"/>
</dbReference>
<keyword evidence="3" id="KW-0813">Transport</keyword>
<dbReference type="GO" id="GO:0022857">
    <property type="term" value="F:transmembrane transporter activity"/>
    <property type="evidence" value="ECO:0007669"/>
    <property type="project" value="InterPro"/>
</dbReference>
<dbReference type="CDD" id="cd06550">
    <property type="entry name" value="TM_ABC_iron-siderophores_like"/>
    <property type="match status" value="1"/>
</dbReference>
<dbReference type="InterPro" id="IPR000522">
    <property type="entry name" value="ABC_transptr_permease_BtuC"/>
</dbReference>
<keyword evidence="5 8" id="KW-0812">Transmembrane</keyword>
<keyword evidence="4" id="KW-1003">Cell membrane</keyword>
<evidence type="ECO:0000256" key="8">
    <source>
        <dbReference type="SAM" id="Phobius"/>
    </source>
</evidence>
<evidence type="ECO:0000313" key="9">
    <source>
        <dbReference type="EMBL" id="GGH84257.1"/>
    </source>
</evidence>
<comment type="similarity">
    <text evidence="2">Belongs to the binding-protein-dependent transport system permease family. FecCD subfamily.</text>
</comment>
<organism evidence="9 10">
    <name type="scientific">Pullulanibacillus pueri</name>
    <dbReference type="NCBI Taxonomy" id="1437324"/>
    <lineage>
        <taxon>Bacteria</taxon>
        <taxon>Bacillati</taxon>
        <taxon>Bacillota</taxon>
        <taxon>Bacilli</taxon>
        <taxon>Bacillales</taxon>
        <taxon>Sporolactobacillaceae</taxon>
        <taxon>Pullulanibacillus</taxon>
    </lineage>
</organism>
<feature type="transmembrane region" description="Helical" evidence="8">
    <location>
        <begin position="329"/>
        <end position="346"/>
    </location>
</feature>
<reference evidence="9" key="2">
    <citation type="submission" date="2020-09" db="EMBL/GenBank/DDBJ databases">
        <authorList>
            <person name="Sun Q."/>
            <person name="Zhou Y."/>
        </authorList>
    </citation>
    <scope>NUCLEOTIDE SEQUENCE</scope>
    <source>
        <strain evidence="9">CGMCC 1.12777</strain>
    </source>
</reference>
<evidence type="ECO:0000256" key="3">
    <source>
        <dbReference type="ARBA" id="ARBA00022448"/>
    </source>
</evidence>
<comment type="subcellular location">
    <subcellularLocation>
        <location evidence="1">Cell membrane</location>
        <topology evidence="1">Multi-pass membrane protein</topology>
    </subcellularLocation>
</comment>
<feature type="transmembrane region" description="Helical" evidence="8">
    <location>
        <begin position="259"/>
        <end position="285"/>
    </location>
</feature>
<proteinExistence type="inferred from homology"/>
<keyword evidence="6 8" id="KW-1133">Transmembrane helix</keyword>
<gene>
    <name evidence="9" type="primary">fhuB</name>
    <name evidence="9" type="ORF">GCM10007096_26910</name>
</gene>
<sequence length="353" mass="36976">MRKAWYEMAHNTRTQHELTRQQAGPYLGVLTLVLGLVLLVLGFGLSVAVGATDISLKTVWDAVFHYNSALTSHQIIQEVRLPRAIGGALVGAMLAVSGAMMQGMTRNPLADPSIMGVTDGSALALAIAFAFFPGLSYFSQMLLSFVGAGLGVVLVFGVGALAKGNLTPVKLALAGVAIAALLHSLSSGIAIHYEVAQGMSFFYAGGLVGVNWTSIKLLLPIFIIGMILAFILARAMTVLTLGESVAKGLGQRTGLIKGFGMLTILLLTGAAVSVAGTIGFIGLVIPHITRFIVGVDYRWNIPCSAVVGGLLLVFADIGSRLINPPFETPVGAITAFIGVPIFLYLTRRVGRGL</sequence>
<feature type="transmembrane region" description="Helical" evidence="8">
    <location>
        <begin position="113"/>
        <end position="135"/>
    </location>
</feature>
<dbReference type="EMBL" id="BMFV01000021">
    <property type="protein sequence ID" value="GGH84257.1"/>
    <property type="molecule type" value="Genomic_DNA"/>
</dbReference>
<evidence type="ECO:0000256" key="2">
    <source>
        <dbReference type="ARBA" id="ARBA00007935"/>
    </source>
</evidence>
<reference evidence="9" key="1">
    <citation type="journal article" date="2014" name="Int. J. Syst. Evol. Microbiol.">
        <title>Complete genome sequence of Corynebacterium casei LMG S-19264T (=DSM 44701T), isolated from a smear-ripened cheese.</title>
        <authorList>
            <consortium name="US DOE Joint Genome Institute (JGI-PGF)"/>
            <person name="Walter F."/>
            <person name="Albersmeier A."/>
            <person name="Kalinowski J."/>
            <person name="Ruckert C."/>
        </authorList>
    </citation>
    <scope>NUCLEOTIDE SEQUENCE</scope>
    <source>
        <strain evidence="9">CGMCC 1.12777</strain>
    </source>
</reference>
<comment type="caution">
    <text evidence="9">The sequence shown here is derived from an EMBL/GenBank/DDBJ whole genome shotgun (WGS) entry which is preliminary data.</text>
</comment>
<dbReference type="SUPFAM" id="SSF81345">
    <property type="entry name" value="ABC transporter involved in vitamin B12 uptake, BtuC"/>
    <property type="match status" value="1"/>
</dbReference>
<dbReference type="FunFam" id="1.10.3470.10:FF:000001">
    <property type="entry name" value="Vitamin B12 ABC transporter permease BtuC"/>
    <property type="match status" value="1"/>
</dbReference>
<feature type="transmembrane region" description="Helical" evidence="8">
    <location>
        <begin position="217"/>
        <end position="239"/>
    </location>
</feature>
<dbReference type="AlphaFoldDB" id="A0A8J3EMP7"/>
<name>A0A8J3EMP7_9BACL</name>
<dbReference type="GO" id="GO:0033214">
    <property type="term" value="P:siderophore-iron import into cell"/>
    <property type="evidence" value="ECO:0007669"/>
    <property type="project" value="TreeGrafter"/>
</dbReference>
<feature type="transmembrane region" description="Helical" evidence="8">
    <location>
        <begin position="169"/>
        <end position="185"/>
    </location>
</feature>
<evidence type="ECO:0000256" key="5">
    <source>
        <dbReference type="ARBA" id="ARBA00022692"/>
    </source>
</evidence>
<feature type="transmembrane region" description="Helical" evidence="8">
    <location>
        <begin position="141"/>
        <end position="162"/>
    </location>
</feature>
<accession>A0A8J3EMP7</accession>